<dbReference type="PROSITE" id="PS51186">
    <property type="entry name" value="GNAT"/>
    <property type="match status" value="2"/>
</dbReference>
<dbReference type="PANTHER" id="PTHR43420:SF47">
    <property type="entry name" value="N-ACETYLTRANSFERASE DOMAIN-CONTAINING PROTEIN"/>
    <property type="match status" value="1"/>
</dbReference>
<dbReference type="GO" id="GO:0016747">
    <property type="term" value="F:acyltransferase activity, transferring groups other than amino-acyl groups"/>
    <property type="evidence" value="ECO:0007669"/>
    <property type="project" value="InterPro"/>
</dbReference>
<dbReference type="RefSeq" id="WP_191894539.1">
    <property type="nucleotide sequence ID" value="NZ_BMQD01000005.1"/>
</dbReference>
<evidence type="ECO:0000313" key="4">
    <source>
        <dbReference type="EMBL" id="GGK61417.1"/>
    </source>
</evidence>
<evidence type="ECO:0000313" key="5">
    <source>
        <dbReference type="Proteomes" id="UP000627984"/>
    </source>
</evidence>
<dbReference type="Gene3D" id="3.40.630.30">
    <property type="match status" value="1"/>
</dbReference>
<evidence type="ECO:0000259" key="3">
    <source>
        <dbReference type="PROSITE" id="PS51186"/>
    </source>
</evidence>
<feature type="domain" description="N-acetyltransferase" evidence="3">
    <location>
        <begin position="3"/>
        <end position="165"/>
    </location>
</feature>
<dbReference type="Pfam" id="PF00583">
    <property type="entry name" value="Acetyltransf_1"/>
    <property type="match status" value="2"/>
</dbReference>
<feature type="domain" description="N-acetyltransferase" evidence="3">
    <location>
        <begin position="168"/>
        <end position="320"/>
    </location>
</feature>
<dbReference type="InterPro" id="IPR050680">
    <property type="entry name" value="YpeA/RimI_acetyltransf"/>
</dbReference>
<keyword evidence="1" id="KW-0808">Transferase</keyword>
<dbReference type="InterPro" id="IPR016181">
    <property type="entry name" value="Acyl_CoA_acyltransferase"/>
</dbReference>
<sequence>MTSEWVPLSLDDVHALVGLRAAIEAEDKTGENYGVDDVTELLADPLVDTDEGTLGVWEDGRLVAFGVLMARPAAEPLHRMILGGGVHPGHRRRGLGRRLVDWAVRSAPALHEKRFPGRPLELLAYVDDRNEGGKALVASAGLTPVRWFCGMGRDLTAEPPRAPLPEGLRIVAYHDDLEDAVRKVRNASFSDHWGSTRHTAESWRNALIGTKAFRPEASFVAVDASGTSVAVLLTSHYEADTAATGIREAWIQIIGTLREWRGRGVASAMLAHALTEFRAQGYQRAGLSVDADSPTGALGVYTRAGFTVEDRTITHAIWLA</sequence>
<dbReference type="AlphaFoldDB" id="A0AA37F3V8"/>
<dbReference type="Proteomes" id="UP000627984">
    <property type="component" value="Unassembled WGS sequence"/>
</dbReference>
<dbReference type="SUPFAM" id="SSF55729">
    <property type="entry name" value="Acyl-CoA N-acyltransferases (Nat)"/>
    <property type="match status" value="2"/>
</dbReference>
<comment type="caution">
    <text evidence="4">The sequence shown here is derived from an EMBL/GenBank/DDBJ whole genome shotgun (WGS) entry which is preliminary data.</text>
</comment>
<proteinExistence type="predicted"/>
<organism evidence="4 5">
    <name type="scientific">Planomonospora parontospora</name>
    <dbReference type="NCBI Taxonomy" id="58119"/>
    <lineage>
        <taxon>Bacteria</taxon>
        <taxon>Bacillati</taxon>
        <taxon>Actinomycetota</taxon>
        <taxon>Actinomycetes</taxon>
        <taxon>Streptosporangiales</taxon>
        <taxon>Streptosporangiaceae</taxon>
        <taxon>Planomonospora</taxon>
    </lineage>
</organism>
<protein>
    <submittedName>
        <fullName evidence="4">N-acetyltransferase</fullName>
    </submittedName>
</protein>
<dbReference type="EMBL" id="BMQD01000005">
    <property type="protein sequence ID" value="GGK61417.1"/>
    <property type="molecule type" value="Genomic_DNA"/>
</dbReference>
<reference evidence="4" key="2">
    <citation type="submission" date="2022-09" db="EMBL/GenBank/DDBJ databases">
        <authorList>
            <person name="Sun Q."/>
            <person name="Ohkuma M."/>
        </authorList>
    </citation>
    <scope>NUCLEOTIDE SEQUENCE</scope>
    <source>
        <strain evidence="4">JCM 3093</strain>
    </source>
</reference>
<reference evidence="4" key="1">
    <citation type="journal article" date="2014" name="Int. J. Syst. Evol. Microbiol.">
        <title>Complete genome sequence of Corynebacterium casei LMG S-19264T (=DSM 44701T), isolated from a smear-ripened cheese.</title>
        <authorList>
            <consortium name="US DOE Joint Genome Institute (JGI-PGF)"/>
            <person name="Walter F."/>
            <person name="Albersmeier A."/>
            <person name="Kalinowski J."/>
            <person name="Ruckert C."/>
        </authorList>
    </citation>
    <scope>NUCLEOTIDE SEQUENCE</scope>
    <source>
        <strain evidence="4">JCM 3093</strain>
    </source>
</reference>
<dbReference type="InterPro" id="IPR000182">
    <property type="entry name" value="GNAT_dom"/>
</dbReference>
<accession>A0AA37F3V8</accession>
<evidence type="ECO:0000256" key="1">
    <source>
        <dbReference type="ARBA" id="ARBA00022679"/>
    </source>
</evidence>
<evidence type="ECO:0000256" key="2">
    <source>
        <dbReference type="ARBA" id="ARBA00023315"/>
    </source>
</evidence>
<gene>
    <name evidence="4" type="ORF">GCM10010126_21060</name>
</gene>
<dbReference type="CDD" id="cd04301">
    <property type="entry name" value="NAT_SF"/>
    <property type="match status" value="1"/>
</dbReference>
<keyword evidence="2" id="KW-0012">Acyltransferase</keyword>
<name>A0AA37F3V8_9ACTN</name>
<dbReference type="PANTHER" id="PTHR43420">
    <property type="entry name" value="ACETYLTRANSFERASE"/>
    <property type="match status" value="1"/>
</dbReference>